<organism evidence="1 2">
    <name type="scientific">Pelagibacter ubique (strain HTCC1002)</name>
    <dbReference type="NCBI Taxonomy" id="314261"/>
    <lineage>
        <taxon>Bacteria</taxon>
        <taxon>Pseudomonadati</taxon>
        <taxon>Pseudomonadota</taxon>
        <taxon>Alphaproteobacteria</taxon>
        <taxon>Candidatus Pelagibacterales</taxon>
        <taxon>Candidatus Pelagibacteraceae</taxon>
        <taxon>Candidatus Pelagibacter</taxon>
    </lineage>
</organism>
<sequence>MNIKVKKPYVIYMAEIIYSYVSIEKNKDPELDVKQAINKFMETNEFIKLSTGALHDEWFGELKKNEYLDKDTGNKIPDETIKLLEIQKDMTIKNLIKIPKLYETENNTLIEASNRAQQFLWRMCESYELWCKETGQSEQLLLGITD</sequence>
<evidence type="ECO:0000313" key="2">
    <source>
        <dbReference type="Proteomes" id="UP000005306"/>
    </source>
</evidence>
<evidence type="ECO:0000313" key="1">
    <source>
        <dbReference type="EMBL" id="EAS85417.1"/>
    </source>
</evidence>
<dbReference type="EMBL" id="AAPV01000001">
    <property type="protein sequence ID" value="EAS85417.1"/>
    <property type="molecule type" value="Genomic_DNA"/>
</dbReference>
<proteinExistence type="predicted"/>
<gene>
    <name evidence="1" type="ORF">PU1002_06831</name>
</gene>
<reference evidence="1 2" key="1">
    <citation type="submission" date="2006-04" db="EMBL/GenBank/DDBJ databases">
        <authorList>
            <person name="Giovannoni S.J."/>
            <person name="Cho J.-C."/>
            <person name="Ferriera S."/>
            <person name="Johnson J."/>
            <person name="Kravitz S."/>
            <person name="Halpern A."/>
            <person name="Remington K."/>
            <person name="Beeson K."/>
            <person name="Tran B."/>
            <person name="Rogers Y.-H."/>
            <person name="Friedman R."/>
            <person name="Venter J.C."/>
        </authorList>
    </citation>
    <scope>NUCLEOTIDE SEQUENCE [LARGE SCALE GENOMIC DNA]</scope>
    <source>
        <strain evidence="1 2">HTCC1002</strain>
    </source>
</reference>
<protein>
    <submittedName>
        <fullName evidence="1">Uncharacterized protein</fullName>
    </submittedName>
</protein>
<dbReference type="AlphaFoldDB" id="Q1V011"/>
<accession>Q1V011</accession>
<dbReference type="Proteomes" id="UP000005306">
    <property type="component" value="Unassembled WGS sequence"/>
</dbReference>
<name>Q1V011_PELU1</name>
<dbReference type="HOGENOM" id="CLU_1774003_0_0_5"/>
<comment type="caution">
    <text evidence="1">The sequence shown here is derived from an EMBL/GenBank/DDBJ whole genome shotgun (WGS) entry which is preliminary data.</text>
</comment>
<dbReference type="GeneID" id="66295769"/>
<dbReference type="RefSeq" id="WP_006998004.1">
    <property type="nucleotide sequence ID" value="NZ_CH724130.1"/>
</dbReference>